<dbReference type="RefSeq" id="WP_262509979.1">
    <property type="nucleotide sequence ID" value="NZ_RAPQ01000012.1"/>
</dbReference>
<dbReference type="PROSITE" id="PS51257">
    <property type="entry name" value="PROKAR_LIPOPROTEIN"/>
    <property type="match status" value="1"/>
</dbReference>
<comment type="caution">
    <text evidence="2">The sequence shown here is derived from an EMBL/GenBank/DDBJ whole genome shotgun (WGS) entry which is preliminary data.</text>
</comment>
<evidence type="ECO:0008006" key="4">
    <source>
        <dbReference type="Google" id="ProtNLM"/>
    </source>
</evidence>
<proteinExistence type="predicted"/>
<organism evidence="2 3">
    <name type="scientific">Marinifilum flexuosum</name>
    <dbReference type="NCBI Taxonomy" id="1117708"/>
    <lineage>
        <taxon>Bacteria</taxon>
        <taxon>Pseudomonadati</taxon>
        <taxon>Bacteroidota</taxon>
        <taxon>Bacteroidia</taxon>
        <taxon>Marinilabiliales</taxon>
        <taxon>Marinifilaceae</taxon>
    </lineage>
</organism>
<keyword evidence="3" id="KW-1185">Reference proteome</keyword>
<protein>
    <recommendedName>
        <fullName evidence="4">Lipoprotein</fullName>
    </recommendedName>
</protein>
<reference evidence="2 3" key="1">
    <citation type="submission" date="2018-09" db="EMBL/GenBank/DDBJ databases">
        <title>Genomic Encyclopedia of Archaeal and Bacterial Type Strains, Phase II (KMG-II): from individual species to whole genera.</title>
        <authorList>
            <person name="Goeker M."/>
        </authorList>
    </citation>
    <scope>NUCLEOTIDE SEQUENCE [LARGE SCALE GENOMIC DNA]</scope>
    <source>
        <strain evidence="2 3">DSM 21950</strain>
    </source>
</reference>
<accession>A0A419WNE5</accession>
<name>A0A419WNE5_9BACT</name>
<evidence type="ECO:0000256" key="1">
    <source>
        <dbReference type="SAM" id="SignalP"/>
    </source>
</evidence>
<feature type="chain" id="PRO_5018994398" description="Lipoprotein" evidence="1">
    <location>
        <begin position="23"/>
        <end position="42"/>
    </location>
</feature>
<gene>
    <name evidence="2" type="ORF">BXY64_3936</name>
</gene>
<evidence type="ECO:0000313" key="2">
    <source>
        <dbReference type="EMBL" id="RKD96979.1"/>
    </source>
</evidence>
<evidence type="ECO:0000313" key="3">
    <source>
        <dbReference type="Proteomes" id="UP000284531"/>
    </source>
</evidence>
<dbReference type="EMBL" id="RAPQ01000012">
    <property type="protein sequence ID" value="RKD96979.1"/>
    <property type="molecule type" value="Genomic_DNA"/>
</dbReference>
<keyword evidence="1" id="KW-0732">Signal</keyword>
<feature type="signal peptide" evidence="1">
    <location>
        <begin position="1"/>
        <end position="22"/>
    </location>
</feature>
<dbReference type="Proteomes" id="UP000284531">
    <property type="component" value="Unassembled WGS sequence"/>
</dbReference>
<sequence length="42" mass="4525">MKKTLYAIAVIFLLGLFASSCAVDKKCPAYTKADTSNTLKKA</sequence>
<dbReference type="AlphaFoldDB" id="A0A419WNE5"/>